<keyword evidence="3" id="KW-1185">Reference proteome</keyword>
<dbReference type="EMBL" id="UYSU01034479">
    <property type="protein sequence ID" value="VDL94502.1"/>
    <property type="molecule type" value="Genomic_DNA"/>
</dbReference>
<evidence type="ECO:0000256" key="1">
    <source>
        <dbReference type="SAM" id="MobiDB-lite"/>
    </source>
</evidence>
<dbReference type="STRING" id="70667.A0A183SV69"/>
<sequence length="1216" mass="133573">MPELLLEQDPLKGLRFNGTGSKLEPVPGIIHSSRIVLKRTRQGRKSEVVSRILTVDSLTQLIDWLVDENLYHLAFPCLALQRVLTRQPLNPLNNTNKLESACNATNLLVQLKVLHHEVHLRSSETSDRAEQTQFAAEDKARLQRMALSWAEIALRLTRLAQTDQAGSFIQAAELACQKLATEKATARIQSLLALTKAKLLLLENNYPCAVTLSTVAMELAKDFPDIWLAAFSTKIDGLASDPVLIREDIDLYDHSQISCAHLGILAALRDCSNAVRALSDRLKTETSNKGLYEGLLAEVRVIEFQLQLRKAKCSYFKLLLNAVNRVDMDVCAFLRHLLQSSEWSKFNSSLMAFCESLCNDLDQIGDKVLMLRGILIPCLEYWEFCVRALSIAQIDVFDQSLQYPSDAFCQHAMWAVSCAEKTINSSAEILDEGHACICEIEIVRKFIGEAAKGIIYAIPATDNENQKFINTEYFSVISTAFDRTQGLLHDVNSSVASIPSVKAHVLNAMGRLCLLRRELSAVFLPDEWSDSTDEDLTNHEPKMAASAVESRRMTPETPGIYNIAVNSVEDIEAPRMIAIAVQAAEGLLLSLGGKFKKTEATAAGLLTVYQACAASCRLRACLASCLLASGSRPVCAAIPPGDSLLRYHRPRQQSELGRSLQRLAWLSQGSSNMIAYLGFYSTVMPSGPLELITSALGILSCGLLMSLRRRGGLSALNSSCGSEDHVYTASPWWKRAMEDVSNNRKVWKLTGVNLAACFEPSKSIFTELSAAFPHAGEKPGTNANTTGSDAGFSRYKWNLLVVEQSYDANCVYMFLPRAQTSASGQVSSAVNSHNISSTANQDSDHNFLQRIKTSFYSLMCNAFHSSCWGSKKTSTDNRPIETIVDQILSHIPCDLFSTKQIKDKSKKAATGNRGPSNKNGLVLLTGGWLFDLPIENFFHSPETVRVSSVSQSSSKRPSLSETGHASDKLVWVARDFSIQTLLNRFFNETKTERSSKPASKGAVATAERVFSLCTRVRNTFKPQVSPSKGISTQKQPVGACFKVAGTDIIFLSRGRISNAPCSQSARPHLSTGEHGRQDQQQPQMTARKAVKEQAEMTALNLTSADDKPTGLLESCLTVYQPLRDELYVDDSPTELDLTTALSEGFHGFVYLGSEHLGELIPSNQLLHVKTEISSTAAPVGTVAYQVNEAAYTPSSDPGRDVECNIRLFGIPNVAIL</sequence>
<reference evidence="2 3" key="2">
    <citation type="submission" date="2018-11" db="EMBL/GenBank/DDBJ databases">
        <authorList>
            <consortium name="Pathogen Informatics"/>
        </authorList>
    </citation>
    <scope>NUCLEOTIDE SEQUENCE [LARGE SCALE GENOMIC DNA]</scope>
    <source>
        <strain evidence="2 3">NST_G2</strain>
    </source>
</reference>
<gene>
    <name evidence="2" type="ORF">SSLN_LOCUS8117</name>
</gene>
<dbReference type="OrthoDB" id="68437at2759"/>
<protein>
    <submittedName>
        <fullName evidence="4">Separase</fullName>
    </submittedName>
</protein>
<reference evidence="4" key="1">
    <citation type="submission" date="2016-06" db="UniProtKB">
        <authorList>
            <consortium name="WormBaseParasite"/>
        </authorList>
    </citation>
    <scope>IDENTIFICATION</scope>
</reference>
<dbReference type="AlphaFoldDB" id="A0A183SV69"/>
<name>A0A183SV69_SCHSO</name>
<dbReference type="Proteomes" id="UP000275846">
    <property type="component" value="Unassembled WGS sequence"/>
</dbReference>
<organism evidence="4">
    <name type="scientific">Schistocephalus solidus</name>
    <name type="common">Tapeworm</name>
    <dbReference type="NCBI Taxonomy" id="70667"/>
    <lineage>
        <taxon>Eukaryota</taxon>
        <taxon>Metazoa</taxon>
        <taxon>Spiralia</taxon>
        <taxon>Lophotrochozoa</taxon>
        <taxon>Platyhelminthes</taxon>
        <taxon>Cestoda</taxon>
        <taxon>Eucestoda</taxon>
        <taxon>Diphyllobothriidea</taxon>
        <taxon>Diphyllobothriidae</taxon>
        <taxon>Schistocephalus</taxon>
    </lineage>
</organism>
<evidence type="ECO:0000313" key="3">
    <source>
        <dbReference type="Proteomes" id="UP000275846"/>
    </source>
</evidence>
<accession>A0A183SV69</accession>
<proteinExistence type="predicted"/>
<evidence type="ECO:0000313" key="4">
    <source>
        <dbReference type="WBParaSite" id="SSLN_0000842701-mRNA-1"/>
    </source>
</evidence>
<dbReference type="WBParaSite" id="SSLN_0000842701-mRNA-1">
    <property type="protein sequence ID" value="SSLN_0000842701-mRNA-1"/>
    <property type="gene ID" value="SSLN_0000842701"/>
</dbReference>
<feature type="region of interest" description="Disordered" evidence="1">
    <location>
        <begin position="1061"/>
        <end position="1091"/>
    </location>
</feature>
<evidence type="ECO:0000313" key="2">
    <source>
        <dbReference type="EMBL" id="VDL94502.1"/>
    </source>
</evidence>